<evidence type="ECO:0000256" key="1">
    <source>
        <dbReference type="SAM" id="Phobius"/>
    </source>
</evidence>
<dbReference type="AlphaFoldDB" id="A0A6C0D1T1"/>
<sequence>MEFPNEILNLIFSYMQSPTSKIMKGLYFHPIHCLKLNKKYNFKHINMPRLLDAIYVSCPHCTNRLDSTEYIHNGIYESCYKKKLCFECIQKEKFRIIFEYTEISFILIIFLYVCITSIPIFKIT</sequence>
<reference evidence="2" key="1">
    <citation type="journal article" date="2020" name="Nature">
        <title>Giant virus diversity and host interactions through global metagenomics.</title>
        <authorList>
            <person name="Schulz F."/>
            <person name="Roux S."/>
            <person name="Paez-Espino D."/>
            <person name="Jungbluth S."/>
            <person name="Walsh D.A."/>
            <person name="Denef V.J."/>
            <person name="McMahon K.D."/>
            <person name="Konstantinidis K.T."/>
            <person name="Eloe-Fadrosh E.A."/>
            <person name="Kyrpides N.C."/>
            <person name="Woyke T."/>
        </authorList>
    </citation>
    <scope>NUCLEOTIDE SEQUENCE</scope>
    <source>
        <strain evidence="2">GVMAG-M-3300023174-107</strain>
    </source>
</reference>
<evidence type="ECO:0000313" key="2">
    <source>
        <dbReference type="EMBL" id="QHT10521.1"/>
    </source>
</evidence>
<evidence type="ECO:0008006" key="3">
    <source>
        <dbReference type="Google" id="ProtNLM"/>
    </source>
</evidence>
<keyword evidence="1" id="KW-0472">Membrane</keyword>
<keyword evidence="1" id="KW-0812">Transmembrane</keyword>
<accession>A0A6C0D1T1</accession>
<protein>
    <recommendedName>
        <fullName evidence="3">F-box domain-containing protein</fullName>
    </recommendedName>
</protein>
<proteinExistence type="predicted"/>
<keyword evidence="1" id="KW-1133">Transmembrane helix</keyword>
<organism evidence="2">
    <name type="scientific">viral metagenome</name>
    <dbReference type="NCBI Taxonomy" id="1070528"/>
    <lineage>
        <taxon>unclassified sequences</taxon>
        <taxon>metagenomes</taxon>
        <taxon>organismal metagenomes</taxon>
    </lineage>
</organism>
<feature type="transmembrane region" description="Helical" evidence="1">
    <location>
        <begin position="100"/>
        <end position="121"/>
    </location>
</feature>
<name>A0A6C0D1T1_9ZZZZ</name>
<dbReference type="EMBL" id="MN739521">
    <property type="protein sequence ID" value="QHT10521.1"/>
    <property type="molecule type" value="Genomic_DNA"/>
</dbReference>